<comment type="caution">
    <text evidence="1">The sequence shown here is derived from an EMBL/GenBank/DDBJ whole genome shotgun (WGS) entry which is preliminary data.</text>
</comment>
<reference evidence="1 2" key="1">
    <citation type="submission" date="2020-07" db="EMBL/GenBank/DDBJ databases">
        <title>Comparative genomics of pyrophilous fungi reveals a link between fire events and developmental genes.</title>
        <authorList>
            <consortium name="DOE Joint Genome Institute"/>
            <person name="Steindorff A.S."/>
            <person name="Carver A."/>
            <person name="Calhoun S."/>
            <person name="Stillman K."/>
            <person name="Liu H."/>
            <person name="Lipzen A."/>
            <person name="Pangilinan J."/>
            <person name="Labutti K."/>
            <person name="Bruns T.D."/>
            <person name="Grigoriev I.V."/>
        </authorList>
    </citation>
    <scope>NUCLEOTIDE SEQUENCE [LARGE SCALE GENOMIC DNA]</scope>
    <source>
        <strain evidence="1 2">CBS 144469</strain>
    </source>
</reference>
<proteinExistence type="predicted"/>
<keyword evidence="2" id="KW-1185">Reference proteome</keyword>
<dbReference type="EMBL" id="JACGCI010000032">
    <property type="protein sequence ID" value="KAF6754994.1"/>
    <property type="molecule type" value="Genomic_DNA"/>
</dbReference>
<accession>A0A8H6HYV3</accession>
<protein>
    <submittedName>
        <fullName evidence="1">Uncharacterized protein</fullName>
    </submittedName>
</protein>
<evidence type="ECO:0000313" key="1">
    <source>
        <dbReference type="EMBL" id="KAF6754994.1"/>
    </source>
</evidence>
<evidence type="ECO:0000313" key="2">
    <source>
        <dbReference type="Proteomes" id="UP000521943"/>
    </source>
</evidence>
<dbReference type="Proteomes" id="UP000521943">
    <property type="component" value="Unassembled WGS sequence"/>
</dbReference>
<dbReference type="AlphaFoldDB" id="A0A8H6HYV3"/>
<feature type="non-terminal residue" evidence="1">
    <location>
        <position position="236"/>
    </location>
</feature>
<gene>
    <name evidence="1" type="ORF">DFP72DRAFT_1123615</name>
</gene>
<sequence length="236" mass="25698">LLTISSSPRNQPAPFPSFLSSHLARFKSHQPTMPPPLLSSEPALTHSPNILRTHCATGAPLYTRWTGARASAILAIWLHSGVCVRAVVWTVVLAAWEVYVLLLLPYFPEAERRKGLSTMRGVGLIQVGTTLGGPAGIRVLAPFEAQPQSHFTPKPTRYKDLFLVSKHTPKPLPIPPQIESRSPTHAIAPNDMKIQSAGCKLKSTGRGPKGGVWGYETDVDDTAVWDVWGDETWNGG</sequence>
<name>A0A8H6HYV3_9AGAR</name>
<organism evidence="1 2">
    <name type="scientific">Ephemerocybe angulata</name>
    <dbReference type="NCBI Taxonomy" id="980116"/>
    <lineage>
        <taxon>Eukaryota</taxon>
        <taxon>Fungi</taxon>
        <taxon>Dikarya</taxon>
        <taxon>Basidiomycota</taxon>
        <taxon>Agaricomycotina</taxon>
        <taxon>Agaricomycetes</taxon>
        <taxon>Agaricomycetidae</taxon>
        <taxon>Agaricales</taxon>
        <taxon>Agaricineae</taxon>
        <taxon>Psathyrellaceae</taxon>
        <taxon>Ephemerocybe</taxon>
    </lineage>
</organism>